<dbReference type="CDD" id="cd00130">
    <property type="entry name" value="PAS"/>
    <property type="match status" value="2"/>
</dbReference>
<evidence type="ECO:0000259" key="9">
    <source>
        <dbReference type="PROSITE" id="PS50113"/>
    </source>
</evidence>
<comment type="caution">
    <text evidence="10">The sequence shown here is derived from an EMBL/GenBank/DDBJ whole genome shotgun (WGS) entry which is preliminary data.</text>
</comment>
<dbReference type="PANTHER" id="PTHR43047:SF72">
    <property type="entry name" value="OSMOSENSING HISTIDINE PROTEIN KINASE SLN1"/>
    <property type="match status" value="1"/>
</dbReference>
<dbReference type="SMART" id="SM00388">
    <property type="entry name" value="HisKA"/>
    <property type="match status" value="1"/>
</dbReference>
<keyword evidence="6" id="KW-0418">Kinase</keyword>
<comment type="subcellular location">
    <subcellularLocation>
        <location evidence="2">Cell inner membrane</location>
        <topology evidence="2">Multi-pass membrane protein</topology>
    </subcellularLocation>
</comment>
<dbReference type="Gene3D" id="1.10.287.130">
    <property type="match status" value="1"/>
</dbReference>
<comment type="catalytic activity">
    <reaction evidence="1">
        <text>ATP + protein L-histidine = ADP + protein N-phospho-L-histidine.</text>
        <dbReference type="EC" id="2.7.13.3"/>
    </reaction>
</comment>
<evidence type="ECO:0000259" key="8">
    <source>
        <dbReference type="PROSITE" id="PS50112"/>
    </source>
</evidence>
<keyword evidence="11" id="KW-1185">Reference proteome</keyword>
<dbReference type="EC" id="2.7.13.3" evidence="3"/>
<dbReference type="SUPFAM" id="SSF47384">
    <property type="entry name" value="Homodimeric domain of signal transducing histidine kinase"/>
    <property type="match status" value="1"/>
</dbReference>
<dbReference type="EMBL" id="JACOFV010000009">
    <property type="protein sequence ID" value="MBC3862651.1"/>
    <property type="molecule type" value="Genomic_DNA"/>
</dbReference>
<dbReference type="Gene3D" id="3.30.450.40">
    <property type="match status" value="3"/>
</dbReference>
<evidence type="ECO:0000256" key="4">
    <source>
        <dbReference type="ARBA" id="ARBA00022553"/>
    </source>
</evidence>
<dbReference type="PRINTS" id="PR00344">
    <property type="entry name" value="BCTRLSENSOR"/>
</dbReference>
<dbReference type="Pfam" id="PF13426">
    <property type="entry name" value="PAS_9"/>
    <property type="match status" value="1"/>
</dbReference>
<dbReference type="Gene3D" id="3.30.450.20">
    <property type="entry name" value="PAS domain"/>
    <property type="match status" value="3"/>
</dbReference>
<dbReference type="AlphaFoldDB" id="A0A923HEN9"/>
<keyword evidence="5" id="KW-0808">Transferase</keyword>
<evidence type="ECO:0000256" key="5">
    <source>
        <dbReference type="ARBA" id="ARBA00022679"/>
    </source>
</evidence>
<gene>
    <name evidence="10" type="ORF">H8K32_11105</name>
</gene>
<feature type="domain" description="PAS" evidence="8">
    <location>
        <begin position="510"/>
        <end position="583"/>
    </location>
</feature>
<evidence type="ECO:0000256" key="6">
    <source>
        <dbReference type="ARBA" id="ARBA00022777"/>
    </source>
</evidence>
<feature type="domain" description="PAC" evidence="9">
    <location>
        <begin position="716"/>
        <end position="767"/>
    </location>
</feature>
<dbReference type="SUPFAM" id="SSF55874">
    <property type="entry name" value="ATPase domain of HSP90 chaperone/DNA topoisomerase II/histidine kinase"/>
    <property type="match status" value="1"/>
</dbReference>
<dbReference type="InterPro" id="IPR003594">
    <property type="entry name" value="HATPase_dom"/>
</dbReference>
<dbReference type="InterPro" id="IPR000700">
    <property type="entry name" value="PAS-assoc_C"/>
</dbReference>
<dbReference type="Pfam" id="PF02518">
    <property type="entry name" value="HATPase_c"/>
    <property type="match status" value="1"/>
</dbReference>
<proteinExistence type="predicted"/>
<keyword evidence="4" id="KW-0597">Phosphoprotein</keyword>
<dbReference type="SUPFAM" id="SSF55785">
    <property type="entry name" value="PYP-like sensor domain (PAS domain)"/>
    <property type="match status" value="3"/>
</dbReference>
<organism evidence="10 11">
    <name type="scientific">Undibacterium jejuense</name>
    <dbReference type="NCBI Taxonomy" id="1344949"/>
    <lineage>
        <taxon>Bacteria</taxon>
        <taxon>Pseudomonadati</taxon>
        <taxon>Pseudomonadota</taxon>
        <taxon>Betaproteobacteria</taxon>
        <taxon>Burkholderiales</taxon>
        <taxon>Oxalobacteraceae</taxon>
        <taxon>Undibacterium</taxon>
    </lineage>
</organism>
<dbReference type="Proteomes" id="UP000634011">
    <property type="component" value="Unassembled WGS sequence"/>
</dbReference>
<dbReference type="InterPro" id="IPR029016">
    <property type="entry name" value="GAF-like_dom_sf"/>
</dbReference>
<dbReference type="InterPro" id="IPR036890">
    <property type="entry name" value="HATPase_C_sf"/>
</dbReference>
<reference evidence="10" key="1">
    <citation type="submission" date="2020-08" db="EMBL/GenBank/DDBJ databases">
        <title>Novel species isolated from subtropical streams in China.</title>
        <authorList>
            <person name="Lu H."/>
        </authorList>
    </citation>
    <scope>NUCLEOTIDE SEQUENCE</scope>
    <source>
        <strain evidence="10">KACC 12607</strain>
    </source>
</reference>
<dbReference type="Pfam" id="PF13185">
    <property type="entry name" value="GAF_2"/>
    <property type="match status" value="1"/>
</dbReference>
<dbReference type="InterPro" id="IPR001610">
    <property type="entry name" value="PAC"/>
</dbReference>
<name>A0A923HEN9_9BURK</name>
<dbReference type="InterPro" id="IPR003661">
    <property type="entry name" value="HisK_dim/P_dom"/>
</dbReference>
<dbReference type="Pfam" id="PF08447">
    <property type="entry name" value="PAS_3"/>
    <property type="match status" value="1"/>
</dbReference>
<feature type="domain" description="PAS" evidence="8">
    <location>
        <begin position="768"/>
        <end position="820"/>
    </location>
</feature>
<dbReference type="Pfam" id="PF01590">
    <property type="entry name" value="GAF"/>
    <property type="match status" value="2"/>
</dbReference>
<dbReference type="CDD" id="cd00082">
    <property type="entry name" value="HisKA"/>
    <property type="match status" value="1"/>
</dbReference>
<dbReference type="InterPro" id="IPR013655">
    <property type="entry name" value="PAS_fold_3"/>
</dbReference>
<feature type="domain" description="PAC" evidence="9">
    <location>
        <begin position="843"/>
        <end position="893"/>
    </location>
</feature>
<dbReference type="GO" id="GO:0000155">
    <property type="term" value="F:phosphorelay sensor kinase activity"/>
    <property type="evidence" value="ECO:0007669"/>
    <property type="project" value="InterPro"/>
</dbReference>
<dbReference type="InterPro" id="IPR035965">
    <property type="entry name" value="PAS-like_dom_sf"/>
</dbReference>
<dbReference type="InterPro" id="IPR036097">
    <property type="entry name" value="HisK_dim/P_sf"/>
</dbReference>
<dbReference type="InterPro" id="IPR005467">
    <property type="entry name" value="His_kinase_dom"/>
</dbReference>
<evidence type="ECO:0000259" key="7">
    <source>
        <dbReference type="PROSITE" id="PS50109"/>
    </source>
</evidence>
<evidence type="ECO:0000256" key="3">
    <source>
        <dbReference type="ARBA" id="ARBA00012438"/>
    </source>
</evidence>
<dbReference type="InterPro" id="IPR004358">
    <property type="entry name" value="Sig_transdc_His_kin-like_C"/>
</dbReference>
<dbReference type="SMART" id="SM00086">
    <property type="entry name" value="PAC"/>
    <property type="match status" value="3"/>
</dbReference>
<evidence type="ECO:0000256" key="2">
    <source>
        <dbReference type="ARBA" id="ARBA00004429"/>
    </source>
</evidence>
<feature type="domain" description="Histidine kinase" evidence="7">
    <location>
        <begin position="897"/>
        <end position="1116"/>
    </location>
</feature>
<dbReference type="SMART" id="SM00091">
    <property type="entry name" value="PAS"/>
    <property type="match status" value="2"/>
</dbReference>
<dbReference type="SMART" id="SM00065">
    <property type="entry name" value="GAF"/>
    <property type="match status" value="3"/>
</dbReference>
<dbReference type="PROSITE" id="PS50112">
    <property type="entry name" value="PAS"/>
    <property type="match status" value="2"/>
</dbReference>
<protein>
    <recommendedName>
        <fullName evidence="3">histidine kinase</fullName>
        <ecNumber evidence="3">2.7.13.3</ecNumber>
    </recommendedName>
</protein>
<sequence>MQLPRLPDDEEYRVTTLQECGLLDTPQEQRFDRLTLLAKQIFNTQIVLISLVDADRQWFKSRQGLEVSETSRDISFCGHAILSEEILHIPDARNDLRFFDNPLVVGAPHIRFYAGAPLHAKNGQRIGTLCIIDPEPRTLSQDEHILLRNLADCVEHEIGNLQSQRQHNALLTLTRITSLTFQDPQILLRETLALGCQYLKLATGVISQFQGNEIIIQVYHSSIGNVKEGQRFLKEFTYSDLVHKDHDVIHTTNASQSEFSRHQSYQQFKQETYIGIPLFLEGRRYGTLGFSDPKARAHAFTEVEIEFVNVLGDWVNGTIKRQELNRSLQRQQSLNDAVAKAQSQFIKGKDRGKGFDTLLINSLRLTRSEYGFICEVLKNRHGVAYLKAYSICDLSWDDTTVELNKRAVQQGLEFHDLDLLFDPRLDKKAPVISNNLAFERQVGDLPADHPPLRHFLAVPIQHDGEVVAVMGIANCPDGYDKLSVDFLQPVTITIGQLVNAARIQRQHSQSEQRLANIIEGTNIGTWECHIPSGVTIFNERWAEMLGYSLAELSPTTVQTWLDLCHPDDAKISAEMIDKHFNGELPYFDLTSRMRHKDGSWVWIRDRGCVVSWDEDGRPLVMSGSHQDVTQERIAEEKLAHAYELLEQSNAAARIGTWEYDLFTRQVNWSSVTKQIHEVEADYQCNTEQALNFYKGKDSRDHIRHLLTEAGTSGSRFDAEFKIVTAKKNERWVRIIGLPQFKENSIRGIYGTLQDISDSKANAQALRDQVAHTQAILDNVLDGIITVNHLGFIDAFNYAAGNIFGYNKDELIGKHFSILLPANDDQNKSTFPFRIDNVSKLIGVSQEIDARRKNGSVFPLDLSVSAVKRQGRALYIGLMRDITERKRLELIKNEFISTVSHELRTPLTSISGALGLILGGATGTLPESLTPLLNIASKNSQRLTFLINDLLDMEKLSAGKMHFDMQDYALAPLLTQAIDTNATFGTQREIHLNLHQPIPDIIISVDSQRFMQVMSNLLSNAIKYSPVNETVDIRVSLNDVRVRISVNDHGKGIPKEFRDRIFQKFAQADSSDTREKGGTGLGLAISRELVENMGGRIGFDSVLGQGANFYFELPIVAKE</sequence>
<dbReference type="NCBIfam" id="TIGR00229">
    <property type="entry name" value="sensory_box"/>
    <property type="match status" value="2"/>
</dbReference>
<dbReference type="GO" id="GO:0009927">
    <property type="term" value="F:histidine phosphotransfer kinase activity"/>
    <property type="evidence" value="ECO:0007669"/>
    <property type="project" value="TreeGrafter"/>
</dbReference>
<dbReference type="GO" id="GO:0005886">
    <property type="term" value="C:plasma membrane"/>
    <property type="evidence" value="ECO:0007669"/>
    <property type="project" value="UniProtKB-SubCell"/>
</dbReference>
<dbReference type="InterPro" id="IPR000014">
    <property type="entry name" value="PAS"/>
</dbReference>
<dbReference type="SUPFAM" id="SSF55781">
    <property type="entry name" value="GAF domain-like"/>
    <property type="match status" value="3"/>
</dbReference>
<dbReference type="InterPro" id="IPR003018">
    <property type="entry name" value="GAF"/>
</dbReference>
<dbReference type="CDD" id="cd16922">
    <property type="entry name" value="HATPase_EvgS-ArcB-TorS-like"/>
    <property type="match status" value="1"/>
</dbReference>
<accession>A0A923HEN9</accession>
<dbReference type="FunFam" id="3.30.565.10:FF:000006">
    <property type="entry name" value="Sensor histidine kinase WalK"/>
    <property type="match status" value="1"/>
</dbReference>
<dbReference type="Pfam" id="PF00512">
    <property type="entry name" value="HisKA"/>
    <property type="match status" value="1"/>
</dbReference>
<dbReference type="Gene3D" id="3.30.565.10">
    <property type="entry name" value="Histidine kinase-like ATPase, C-terminal domain"/>
    <property type="match status" value="1"/>
</dbReference>
<dbReference type="SMART" id="SM00387">
    <property type="entry name" value="HATPase_c"/>
    <property type="match status" value="1"/>
</dbReference>
<feature type="domain" description="PAC" evidence="9">
    <location>
        <begin position="587"/>
        <end position="640"/>
    </location>
</feature>
<evidence type="ECO:0000313" key="11">
    <source>
        <dbReference type="Proteomes" id="UP000634011"/>
    </source>
</evidence>
<dbReference type="PROSITE" id="PS50113">
    <property type="entry name" value="PAC"/>
    <property type="match status" value="3"/>
</dbReference>
<dbReference type="PROSITE" id="PS50109">
    <property type="entry name" value="HIS_KIN"/>
    <property type="match status" value="1"/>
</dbReference>
<dbReference type="RefSeq" id="WP_186912566.1">
    <property type="nucleotide sequence ID" value="NZ_JACOFV010000009.1"/>
</dbReference>
<evidence type="ECO:0000256" key="1">
    <source>
        <dbReference type="ARBA" id="ARBA00000085"/>
    </source>
</evidence>
<dbReference type="PANTHER" id="PTHR43047">
    <property type="entry name" value="TWO-COMPONENT HISTIDINE PROTEIN KINASE"/>
    <property type="match status" value="1"/>
</dbReference>
<evidence type="ECO:0000313" key="10">
    <source>
        <dbReference type="EMBL" id="MBC3862651.1"/>
    </source>
</evidence>